<name>I7AP08_ENCRO</name>
<gene>
    <name evidence="1" type="ordered locus">EROM_081180</name>
</gene>
<accession>I7AP08</accession>
<dbReference type="Proteomes" id="UP000010094">
    <property type="component" value="Chromosome VIII"/>
</dbReference>
<organism evidence="1 2">
    <name type="scientific">Encephalitozoon romaleae (strain SJ-2008)</name>
    <name type="common">Microsporidian parasite</name>
    <dbReference type="NCBI Taxonomy" id="1178016"/>
    <lineage>
        <taxon>Eukaryota</taxon>
        <taxon>Fungi</taxon>
        <taxon>Fungi incertae sedis</taxon>
        <taxon>Microsporidia</taxon>
        <taxon>Unikaryonidae</taxon>
        <taxon>Encephalitozoon</taxon>
    </lineage>
</organism>
<evidence type="ECO:0008006" key="3">
    <source>
        <dbReference type="Google" id="ProtNLM"/>
    </source>
</evidence>
<reference evidence="1 2" key="1">
    <citation type="journal article" date="2012" name="Proc. Natl. Acad. Sci. U.S.A.">
        <title>Gain and loss of multiple functionally related, horizontally transferred genes in the reduced genomes of two microsporidian parasites.</title>
        <authorList>
            <person name="Pombert J.-F."/>
            <person name="Selman M."/>
            <person name="Burki F."/>
            <person name="Bardell F.T."/>
            <person name="Farinelli L."/>
            <person name="Solter L.F."/>
            <person name="Whitman D.W."/>
            <person name="Weiss L.M."/>
            <person name="Corradi N."/>
            <person name="Keeling P.J."/>
        </authorList>
    </citation>
    <scope>NUCLEOTIDE SEQUENCE [LARGE SCALE GENOMIC DNA]</scope>
    <source>
        <strain evidence="1 2">SJ-2008</strain>
    </source>
</reference>
<dbReference type="HOGENOM" id="CLU_169844_0_0_1"/>
<dbReference type="KEGG" id="ero:EROM_081180"/>
<dbReference type="OrthoDB" id="2187549at2759"/>
<dbReference type="EMBL" id="CP003525">
    <property type="protein sequence ID" value="AFN83534.1"/>
    <property type="molecule type" value="Genomic_DNA"/>
</dbReference>
<dbReference type="GeneID" id="20521853"/>
<dbReference type="Gene3D" id="2.20.25.10">
    <property type="match status" value="1"/>
</dbReference>
<dbReference type="AlphaFoldDB" id="I7AP08"/>
<dbReference type="VEuPathDB" id="MicrosporidiaDB:EROM_081180"/>
<evidence type="ECO:0000313" key="2">
    <source>
        <dbReference type="Proteomes" id="UP000010094"/>
    </source>
</evidence>
<proteinExistence type="predicted"/>
<dbReference type="RefSeq" id="XP_009265031.1">
    <property type="nucleotide sequence ID" value="XM_009266756.1"/>
</dbReference>
<dbReference type="Pfam" id="PF03966">
    <property type="entry name" value="Trm112p"/>
    <property type="match status" value="1"/>
</dbReference>
<evidence type="ECO:0000313" key="1">
    <source>
        <dbReference type="EMBL" id="AFN83534.1"/>
    </source>
</evidence>
<protein>
    <recommendedName>
        <fullName evidence="3">Trm112p-like protein</fullName>
    </recommendedName>
</protein>
<keyword evidence="2" id="KW-1185">Reference proteome</keyword>
<dbReference type="InterPro" id="IPR005651">
    <property type="entry name" value="Trm112-like"/>
</dbReference>
<sequence length="123" mass="13979">MKPFLVGLLKCKRCSFMTRLVLQCEEVESCNADDVQIFNKHVFTENGGERLKLLARSLEGFYSNPVSEQEIDSFVENPDHDERIKELLFGVDVVEGSLRCDTCGLIYPIRCSIVETVDTIESK</sequence>